<keyword evidence="2" id="KW-1185">Reference proteome</keyword>
<sequence>MMVEQLVFFSEENKTRSIDLLKENLKNYLK</sequence>
<dbReference type="EMBL" id="FOLQ01000071">
    <property type="protein sequence ID" value="SFF40435.1"/>
    <property type="molecule type" value="Genomic_DNA"/>
</dbReference>
<gene>
    <name evidence="1" type="ORF">SAMN05216167_1714</name>
</gene>
<name>A0A1I2IDQ5_9BACT</name>
<reference evidence="1 2" key="1">
    <citation type="submission" date="2016-10" db="EMBL/GenBank/DDBJ databases">
        <authorList>
            <person name="de Groot N.N."/>
        </authorList>
    </citation>
    <scope>NUCLEOTIDE SEQUENCE [LARGE SCALE GENOMIC DNA]</scope>
    <source>
        <strain evidence="1 2">DSM 26130</strain>
    </source>
</reference>
<proteinExistence type="predicted"/>
<evidence type="ECO:0000313" key="2">
    <source>
        <dbReference type="Proteomes" id="UP000198598"/>
    </source>
</evidence>
<dbReference type="STRING" id="662367.SAMN05216167_1714"/>
<evidence type="ECO:0000313" key="1">
    <source>
        <dbReference type="EMBL" id="SFF40435.1"/>
    </source>
</evidence>
<protein>
    <submittedName>
        <fullName evidence="1">Uncharacterized protein</fullName>
    </submittedName>
</protein>
<dbReference type="AlphaFoldDB" id="A0A1I2IDQ5"/>
<dbReference type="Proteomes" id="UP000198598">
    <property type="component" value="Unassembled WGS sequence"/>
</dbReference>
<organism evidence="1 2">
    <name type="scientific">Spirosoma endophyticum</name>
    <dbReference type="NCBI Taxonomy" id="662367"/>
    <lineage>
        <taxon>Bacteria</taxon>
        <taxon>Pseudomonadati</taxon>
        <taxon>Bacteroidota</taxon>
        <taxon>Cytophagia</taxon>
        <taxon>Cytophagales</taxon>
        <taxon>Cytophagaceae</taxon>
        <taxon>Spirosoma</taxon>
    </lineage>
</organism>
<accession>A0A1I2IDQ5</accession>